<reference evidence="2 3" key="1">
    <citation type="journal article" date="2019" name="Int. J. Syst. Evol. Microbiol.">
        <title>The Global Catalogue of Microorganisms (GCM) 10K type strain sequencing project: providing services to taxonomists for standard genome sequencing and annotation.</title>
        <authorList>
            <consortium name="The Broad Institute Genomics Platform"/>
            <consortium name="The Broad Institute Genome Sequencing Center for Infectious Disease"/>
            <person name="Wu L."/>
            <person name="Ma J."/>
        </authorList>
    </citation>
    <scope>NUCLEOTIDE SEQUENCE [LARGE SCALE GENOMIC DNA]</scope>
    <source>
        <strain evidence="2 3">XZYJT29</strain>
    </source>
</reference>
<dbReference type="EMBL" id="JBHTAS010000001">
    <property type="protein sequence ID" value="MFC7142711.1"/>
    <property type="molecule type" value="Genomic_DNA"/>
</dbReference>
<evidence type="ECO:0000313" key="2">
    <source>
        <dbReference type="EMBL" id="MFC7142711.1"/>
    </source>
</evidence>
<protein>
    <submittedName>
        <fullName evidence="2">Uncharacterized protein</fullName>
    </submittedName>
</protein>
<feature type="transmembrane region" description="Helical" evidence="1">
    <location>
        <begin position="17"/>
        <end position="35"/>
    </location>
</feature>
<evidence type="ECO:0000313" key="3">
    <source>
        <dbReference type="Proteomes" id="UP001596432"/>
    </source>
</evidence>
<keyword evidence="1" id="KW-0472">Membrane</keyword>
<proteinExistence type="predicted"/>
<dbReference type="GeneID" id="78823060"/>
<dbReference type="AlphaFoldDB" id="A0ABD5Y761"/>
<dbReference type="Proteomes" id="UP001596432">
    <property type="component" value="Unassembled WGS sequence"/>
</dbReference>
<accession>A0ABD5Y761</accession>
<dbReference type="RefSeq" id="WP_274323765.1">
    <property type="nucleotide sequence ID" value="NZ_CP118158.1"/>
</dbReference>
<keyword evidence="1" id="KW-0812">Transmembrane</keyword>
<keyword evidence="3" id="KW-1185">Reference proteome</keyword>
<evidence type="ECO:0000256" key="1">
    <source>
        <dbReference type="SAM" id="Phobius"/>
    </source>
</evidence>
<name>A0ABD5Y761_9EURY</name>
<keyword evidence="1" id="KW-1133">Transmembrane helix</keyword>
<comment type="caution">
    <text evidence="2">The sequence shown here is derived from an EMBL/GenBank/DDBJ whole genome shotgun (WGS) entry which is preliminary data.</text>
</comment>
<organism evidence="2 3">
    <name type="scientific">Halosimplex aquaticum</name>
    <dbReference type="NCBI Taxonomy" id="3026162"/>
    <lineage>
        <taxon>Archaea</taxon>
        <taxon>Methanobacteriati</taxon>
        <taxon>Methanobacteriota</taxon>
        <taxon>Stenosarchaea group</taxon>
        <taxon>Halobacteria</taxon>
        <taxon>Halobacteriales</taxon>
        <taxon>Haloarculaceae</taxon>
        <taxon>Halosimplex</taxon>
    </lineage>
</organism>
<sequence length="232" mass="26303">MWKPPIIRDVAPFLDEYDLAFGVLLVSILASGAIGYISHRIVLASITGATAFFALYRLRHQPDKERPAVVEDFEHISDTSKMDFGFRNFGPGAALDFQVIAAIERKNEEGETVVSDPVWEIKPHEQPLHLEEGEFWSLISNIEEDWILESIKEYGPVEEESKLENPAMVNFYYTFKTPSGARVPRKIQSDRGDENLLNKIYEPSSPARRIELWRLGDKCRCNSGTESPTQGS</sequence>
<gene>
    <name evidence="2" type="ORF">ACFQMA_23110</name>
</gene>